<feature type="transmembrane region" description="Helical" evidence="1">
    <location>
        <begin position="208"/>
        <end position="224"/>
    </location>
</feature>
<feature type="transmembrane region" description="Helical" evidence="1">
    <location>
        <begin position="230"/>
        <end position="249"/>
    </location>
</feature>
<feature type="transmembrane region" description="Helical" evidence="1">
    <location>
        <begin position="12"/>
        <end position="33"/>
    </location>
</feature>
<dbReference type="RefSeq" id="WP_015228256.1">
    <property type="nucleotide sequence ID" value="NC_019780.1"/>
</dbReference>
<dbReference type="PANTHER" id="PTHR33802">
    <property type="entry name" value="SI:CH211-161H7.5-RELATED"/>
    <property type="match status" value="1"/>
</dbReference>
<feature type="transmembrane region" description="Helical" evidence="1">
    <location>
        <begin position="88"/>
        <end position="106"/>
    </location>
</feature>
<protein>
    <recommendedName>
        <fullName evidence="4">Tryptophan-rich sensory protein</fullName>
    </recommendedName>
</protein>
<proteinExistence type="predicted"/>
<sequence length="260" mass="29118">MISNRNVIRQSLNLIAVFSAFGVNVLANVRPIGGLTLGEISNNLFQEVLITPANYAFAIWGVIYLGLFSFAIYQALPTQQEKPLFQNTISYWLIIASCAQIVWVFLFQLRFFLSSFLAMLMILLPLLRIYGQLQARTTRLSKRERWLVRIPISIYFAWISVATIVNGAVSLTDLGWEGWGIEPEIWTVIMMGIGGAIALIISFLTQDVAFGSVFIWAFTAIAIRHLDSPLIATTGFVLAISLVVVIGWGQRQPKNWKQSS</sequence>
<evidence type="ECO:0000256" key="1">
    <source>
        <dbReference type="SAM" id="Phobius"/>
    </source>
</evidence>
<dbReference type="PATRIC" id="fig|13035.3.peg.519"/>
<dbReference type="PANTHER" id="PTHR33802:SF1">
    <property type="entry name" value="XK-RELATED PROTEIN"/>
    <property type="match status" value="1"/>
</dbReference>
<evidence type="ECO:0000313" key="3">
    <source>
        <dbReference type="Proteomes" id="UP000010482"/>
    </source>
</evidence>
<feature type="transmembrane region" description="Helical" evidence="1">
    <location>
        <begin position="112"/>
        <end position="131"/>
    </location>
</feature>
<dbReference type="InterPro" id="IPR038330">
    <property type="entry name" value="TspO/MBR-related_sf"/>
</dbReference>
<dbReference type="EMBL" id="CP003944">
    <property type="protein sequence ID" value="AFZ49243.1"/>
    <property type="molecule type" value="Genomic_DNA"/>
</dbReference>
<dbReference type="KEGG" id="dsl:Dacsa_0456"/>
<feature type="transmembrane region" description="Helical" evidence="1">
    <location>
        <begin position="53"/>
        <end position="76"/>
    </location>
</feature>
<dbReference type="Gene3D" id="1.20.1260.100">
    <property type="entry name" value="TspO/MBR protein"/>
    <property type="match status" value="1"/>
</dbReference>
<keyword evidence="3" id="KW-1185">Reference proteome</keyword>
<dbReference type="OrthoDB" id="5189031at2"/>
<keyword evidence="1" id="KW-0472">Membrane</keyword>
<name>K9YT33_DACS8</name>
<feature type="transmembrane region" description="Helical" evidence="1">
    <location>
        <begin position="152"/>
        <end position="171"/>
    </location>
</feature>
<dbReference type="STRING" id="13035.Dacsa_0456"/>
<evidence type="ECO:0000313" key="2">
    <source>
        <dbReference type="EMBL" id="AFZ49243.1"/>
    </source>
</evidence>
<evidence type="ECO:0008006" key="4">
    <source>
        <dbReference type="Google" id="ProtNLM"/>
    </source>
</evidence>
<dbReference type="HOGENOM" id="CLU_067293_1_0_3"/>
<dbReference type="eggNOG" id="COG1030">
    <property type="taxonomic scope" value="Bacteria"/>
</dbReference>
<dbReference type="Proteomes" id="UP000010482">
    <property type="component" value="Chromosome"/>
</dbReference>
<reference evidence="2" key="1">
    <citation type="submission" date="2012-04" db="EMBL/GenBank/DDBJ databases">
        <title>Finished genome of Dactylococcopsis salina PCC 8305.</title>
        <authorList>
            <consortium name="US DOE Joint Genome Institute"/>
            <person name="Gugger M."/>
            <person name="Coursin T."/>
            <person name="Rippka R."/>
            <person name="Tandeau De Marsac N."/>
            <person name="Huntemann M."/>
            <person name="Wei C.-L."/>
            <person name="Han J."/>
            <person name="Detter J.C."/>
            <person name="Han C."/>
            <person name="Tapia R."/>
            <person name="Daligault H."/>
            <person name="Chen A."/>
            <person name="Krypides N."/>
            <person name="Mavromatis K."/>
            <person name="Markowitz V."/>
            <person name="Szeto E."/>
            <person name="Ivanova N."/>
            <person name="Ovchinnikova G."/>
            <person name="Pagani I."/>
            <person name="Pati A."/>
            <person name="Goodwin L."/>
            <person name="Peters L."/>
            <person name="Pitluck S."/>
            <person name="Woyke T."/>
            <person name="Kerfeld C."/>
        </authorList>
    </citation>
    <scope>NUCLEOTIDE SEQUENCE [LARGE SCALE GENOMIC DNA]</scope>
    <source>
        <strain evidence="2">PCC 8305</strain>
    </source>
</reference>
<gene>
    <name evidence="2" type="ORF">Dacsa_0456</name>
</gene>
<keyword evidence="1" id="KW-0812">Transmembrane</keyword>
<feature type="transmembrane region" description="Helical" evidence="1">
    <location>
        <begin position="183"/>
        <end position="201"/>
    </location>
</feature>
<organism evidence="2 3">
    <name type="scientific">Dactylococcopsis salina (strain PCC 8305)</name>
    <name type="common">Myxobactron salinum</name>
    <dbReference type="NCBI Taxonomy" id="13035"/>
    <lineage>
        <taxon>Bacteria</taxon>
        <taxon>Bacillati</taxon>
        <taxon>Cyanobacteriota</taxon>
        <taxon>Cyanophyceae</taxon>
        <taxon>Nodosilineales</taxon>
        <taxon>Cymatolegaceae</taxon>
        <taxon>Dactylococcopsis</taxon>
    </lineage>
</organism>
<accession>K9YT33</accession>
<keyword evidence="1" id="KW-1133">Transmembrane helix</keyword>
<dbReference type="AlphaFoldDB" id="K9YT33"/>